<accession>A0A8J2KP47</accession>
<feature type="non-terminal residue" evidence="1">
    <location>
        <position position="1"/>
    </location>
</feature>
<dbReference type="EMBL" id="CAJVCH010376954">
    <property type="protein sequence ID" value="CAG7816729.1"/>
    <property type="molecule type" value="Genomic_DNA"/>
</dbReference>
<evidence type="ECO:0000313" key="1">
    <source>
        <dbReference type="EMBL" id="CAG7816729.1"/>
    </source>
</evidence>
<organism evidence="1 2">
    <name type="scientific">Allacma fusca</name>
    <dbReference type="NCBI Taxonomy" id="39272"/>
    <lineage>
        <taxon>Eukaryota</taxon>
        <taxon>Metazoa</taxon>
        <taxon>Ecdysozoa</taxon>
        <taxon>Arthropoda</taxon>
        <taxon>Hexapoda</taxon>
        <taxon>Collembola</taxon>
        <taxon>Symphypleona</taxon>
        <taxon>Sminthuridae</taxon>
        <taxon>Allacma</taxon>
    </lineage>
</organism>
<gene>
    <name evidence="1" type="ORF">AFUS01_LOCUS27332</name>
</gene>
<evidence type="ECO:0000313" key="2">
    <source>
        <dbReference type="Proteomes" id="UP000708208"/>
    </source>
</evidence>
<keyword evidence="2" id="KW-1185">Reference proteome</keyword>
<comment type="caution">
    <text evidence="1">The sequence shown here is derived from an EMBL/GenBank/DDBJ whole genome shotgun (WGS) entry which is preliminary data.</text>
</comment>
<dbReference type="Proteomes" id="UP000708208">
    <property type="component" value="Unassembled WGS sequence"/>
</dbReference>
<name>A0A8J2KP47_9HEXA</name>
<reference evidence="1" key="1">
    <citation type="submission" date="2021-06" db="EMBL/GenBank/DDBJ databases">
        <authorList>
            <person name="Hodson N. C."/>
            <person name="Mongue J. A."/>
            <person name="Jaron S. K."/>
        </authorList>
    </citation>
    <scope>NUCLEOTIDE SEQUENCE</scope>
</reference>
<protein>
    <submittedName>
        <fullName evidence="1">Uncharacterized protein</fullName>
    </submittedName>
</protein>
<sequence>PKKLAVPENLRTPRIARFRLGGYGLVKCYGCHSGYELHCSSSEWMAEDFAVKGILWAEGVVVVVRQDLSLEPVWEDYSKLGVLEVLGSSAGYLTTMAVSDCLVGRNSFSWERHN</sequence>
<dbReference type="AlphaFoldDB" id="A0A8J2KP47"/>
<proteinExistence type="predicted"/>